<evidence type="ECO:0000256" key="6">
    <source>
        <dbReference type="ARBA" id="ARBA00023015"/>
    </source>
</evidence>
<feature type="domain" description="Anti-sigma K factor RskA C-terminal" evidence="13">
    <location>
        <begin position="107"/>
        <end position="253"/>
    </location>
</feature>
<dbReference type="PANTHER" id="PTHR37461">
    <property type="entry name" value="ANTI-SIGMA-K FACTOR RSKA"/>
    <property type="match status" value="1"/>
</dbReference>
<feature type="compositionally biased region" description="Basic and acidic residues" evidence="11">
    <location>
        <begin position="70"/>
        <end position="82"/>
    </location>
</feature>
<feature type="compositionally biased region" description="Polar residues" evidence="11">
    <location>
        <begin position="84"/>
        <end position="93"/>
    </location>
</feature>
<evidence type="ECO:0000256" key="7">
    <source>
        <dbReference type="ARBA" id="ARBA00023136"/>
    </source>
</evidence>
<evidence type="ECO:0000256" key="8">
    <source>
        <dbReference type="ARBA" id="ARBA00023163"/>
    </source>
</evidence>
<comment type="caution">
    <text evidence="15">The sequence shown here is derived from an EMBL/GenBank/DDBJ whole genome shotgun (WGS) entry which is preliminary data.</text>
</comment>
<evidence type="ECO:0000313" key="15">
    <source>
        <dbReference type="EMBL" id="MDR7300803.1"/>
    </source>
</evidence>
<dbReference type="InterPro" id="IPR041916">
    <property type="entry name" value="Anti_sigma_zinc_sf"/>
</dbReference>
<dbReference type="Proteomes" id="UP001180845">
    <property type="component" value="Unassembled WGS sequence"/>
</dbReference>
<dbReference type="GO" id="GO:0016989">
    <property type="term" value="F:sigma factor antagonist activity"/>
    <property type="evidence" value="ECO:0007669"/>
    <property type="project" value="TreeGrafter"/>
</dbReference>
<accession>A0AAE3ZBS0</accession>
<dbReference type="Pfam" id="PF13490">
    <property type="entry name" value="zf-HC2"/>
    <property type="match status" value="1"/>
</dbReference>
<feature type="region of interest" description="Disordered" evidence="11">
    <location>
        <begin position="241"/>
        <end position="260"/>
    </location>
</feature>
<evidence type="ECO:0000256" key="10">
    <source>
        <dbReference type="ARBA" id="ARBA00030803"/>
    </source>
</evidence>
<feature type="domain" description="Putative zinc-finger" evidence="14">
    <location>
        <begin position="10"/>
        <end position="36"/>
    </location>
</feature>
<name>A0AAE3ZBS0_9ACTN</name>
<keyword evidence="8" id="KW-0804">Transcription</keyword>
<gene>
    <name evidence="15" type="ORF">JOF55_000984</name>
</gene>
<evidence type="ECO:0000259" key="13">
    <source>
        <dbReference type="Pfam" id="PF10099"/>
    </source>
</evidence>
<dbReference type="RefSeq" id="WP_310270190.1">
    <property type="nucleotide sequence ID" value="NZ_JAVDXW010000001.1"/>
</dbReference>
<dbReference type="InterPro" id="IPR018764">
    <property type="entry name" value="RskA_C"/>
</dbReference>
<dbReference type="EMBL" id="JAVDXW010000001">
    <property type="protein sequence ID" value="MDR7300803.1"/>
    <property type="molecule type" value="Genomic_DNA"/>
</dbReference>
<keyword evidence="6" id="KW-0805">Transcription regulation</keyword>
<organism evidence="15 16">
    <name type="scientific">Haloactinomyces albus</name>
    <dbReference type="NCBI Taxonomy" id="1352928"/>
    <lineage>
        <taxon>Bacteria</taxon>
        <taxon>Bacillati</taxon>
        <taxon>Actinomycetota</taxon>
        <taxon>Actinomycetes</taxon>
        <taxon>Actinopolysporales</taxon>
        <taxon>Actinopolysporaceae</taxon>
        <taxon>Haloactinomyces</taxon>
    </lineage>
</organism>
<protein>
    <recommendedName>
        <fullName evidence="10">Regulator of SigK</fullName>
    </recommendedName>
    <alternativeName>
        <fullName evidence="9">Sigma-K anti-sigma factor RskA</fullName>
    </alternativeName>
</protein>
<dbReference type="InterPro" id="IPR027383">
    <property type="entry name" value="Znf_put"/>
</dbReference>
<dbReference type="PANTHER" id="PTHR37461:SF1">
    <property type="entry name" value="ANTI-SIGMA-K FACTOR RSKA"/>
    <property type="match status" value="1"/>
</dbReference>
<evidence type="ECO:0000256" key="3">
    <source>
        <dbReference type="ARBA" id="ARBA00022475"/>
    </source>
</evidence>
<sequence>MSTDMATLTGAYAVNALTEFEQAEFERHLAECADCAQEVRELQETAARLGTSTETAPPEGLRQRVLAEVSRTRQEPPHDPGRHNTGSKPNGSTAHRVARARWGMRLSAAAAVLGVALAGTFGAIAWQTQQELEQAQQRAEQTSGRDMAMAELMAASDARIVTAGNGDLRATTVLSDQLDRAMFLSTGIEQPPPGHTYQLWFIGQYGFSSAGLLKQDRAGHMAPIMAPIPAGTSAMGVTLEPGGGSEQPTTDPVLKMDVPL</sequence>
<dbReference type="AlphaFoldDB" id="A0AAE3ZBS0"/>
<keyword evidence="16" id="KW-1185">Reference proteome</keyword>
<evidence type="ECO:0000256" key="11">
    <source>
        <dbReference type="SAM" id="MobiDB-lite"/>
    </source>
</evidence>
<evidence type="ECO:0000259" key="14">
    <source>
        <dbReference type="Pfam" id="PF13490"/>
    </source>
</evidence>
<proteinExistence type="predicted"/>
<dbReference type="Pfam" id="PF10099">
    <property type="entry name" value="RskA_C"/>
    <property type="match status" value="1"/>
</dbReference>
<evidence type="ECO:0000256" key="5">
    <source>
        <dbReference type="ARBA" id="ARBA00022989"/>
    </source>
</evidence>
<keyword evidence="3" id="KW-1003">Cell membrane</keyword>
<keyword evidence="5 12" id="KW-1133">Transmembrane helix</keyword>
<evidence type="ECO:0000313" key="16">
    <source>
        <dbReference type="Proteomes" id="UP001180845"/>
    </source>
</evidence>
<dbReference type="InterPro" id="IPR051474">
    <property type="entry name" value="Anti-sigma-K/W_factor"/>
</dbReference>
<comment type="subcellular location">
    <subcellularLocation>
        <location evidence="2">Cell membrane</location>
    </subcellularLocation>
    <subcellularLocation>
        <location evidence="1">Membrane</location>
        <topology evidence="1">Single-pass membrane protein</topology>
    </subcellularLocation>
</comment>
<evidence type="ECO:0000256" key="12">
    <source>
        <dbReference type="SAM" id="Phobius"/>
    </source>
</evidence>
<dbReference type="GO" id="GO:0005886">
    <property type="term" value="C:plasma membrane"/>
    <property type="evidence" value="ECO:0007669"/>
    <property type="project" value="UniProtKB-SubCell"/>
</dbReference>
<evidence type="ECO:0000256" key="2">
    <source>
        <dbReference type="ARBA" id="ARBA00004236"/>
    </source>
</evidence>
<keyword evidence="4 12" id="KW-0812">Transmembrane</keyword>
<feature type="region of interest" description="Disordered" evidence="11">
    <location>
        <begin position="69"/>
        <end position="94"/>
    </location>
</feature>
<evidence type="ECO:0000256" key="9">
    <source>
        <dbReference type="ARBA" id="ARBA00029829"/>
    </source>
</evidence>
<evidence type="ECO:0000256" key="4">
    <source>
        <dbReference type="ARBA" id="ARBA00022692"/>
    </source>
</evidence>
<reference evidence="15" key="1">
    <citation type="submission" date="2023-07" db="EMBL/GenBank/DDBJ databases">
        <title>Sequencing the genomes of 1000 actinobacteria strains.</title>
        <authorList>
            <person name="Klenk H.-P."/>
        </authorList>
    </citation>
    <scope>NUCLEOTIDE SEQUENCE</scope>
    <source>
        <strain evidence="15">DSM 45977</strain>
    </source>
</reference>
<dbReference type="GO" id="GO:0006417">
    <property type="term" value="P:regulation of translation"/>
    <property type="evidence" value="ECO:0007669"/>
    <property type="project" value="TreeGrafter"/>
</dbReference>
<dbReference type="Gene3D" id="1.10.10.1320">
    <property type="entry name" value="Anti-sigma factor, zinc-finger domain"/>
    <property type="match status" value="1"/>
</dbReference>
<evidence type="ECO:0000256" key="1">
    <source>
        <dbReference type="ARBA" id="ARBA00004167"/>
    </source>
</evidence>
<keyword evidence="7 12" id="KW-0472">Membrane</keyword>
<feature type="transmembrane region" description="Helical" evidence="12">
    <location>
        <begin position="106"/>
        <end position="126"/>
    </location>
</feature>